<reference evidence="1 2" key="1">
    <citation type="submission" date="2018-02" db="EMBL/GenBank/DDBJ databases">
        <authorList>
            <person name="Machado R.A."/>
        </authorList>
    </citation>
    <scope>NUCLEOTIDE SEQUENCE [LARGE SCALE GENOMIC DNA]</scope>
    <source>
        <strain evidence="1 2">DSM 19724</strain>
    </source>
</reference>
<accession>A0A7X5QD48</accession>
<evidence type="ECO:0000313" key="1">
    <source>
        <dbReference type="EMBL" id="NHB92203.1"/>
    </source>
</evidence>
<sequence length="480" mass="55418">MNSEKIFTTDRMRTQISSSHRLIELTRKLRYSLYLGGETNVKSECISADYFLDEFIPLLQNVMNKSISQRQSATLIRARKLQNEYEVKNIGIPEIVAESLFDNYFFKIKKDYTPRNYIRDQVKNCLNKEEKIELLLPILSRKPLSPIKNRGGLADLAEIQTIIRCAKLGRLTNNLSPTGCKFTILSDGLKYNRACGTPSHIVQEYQNSIAFWIKKLGVEDVINFQDYESWIDKRMPSNRYTQRDKMYKGHCDDLSTHYDKYFSHDDLMVSLQKINEKDDIGNQLYYTFFSIITSVYYKCLYDGKAINEYYTDSYTQSLYIAYISSLHLNLNNISYMGLLSGFSGNSHVIDIISAMRDEAWNAAKRYVAISLTDRKLDTIFGSSPNGLKLTIHGKKDELHFISSSSKDVAMTAQHCVGGLDNSHGKLSINFRYRLEREARKELPVFIENLPDTLFNRQHYGPLLNMANAAQPIYYIDNKNN</sequence>
<organism evidence="1 2">
    <name type="scientific">Photorhabdus cinerea</name>
    <dbReference type="NCBI Taxonomy" id="471575"/>
    <lineage>
        <taxon>Bacteria</taxon>
        <taxon>Pseudomonadati</taxon>
        <taxon>Pseudomonadota</taxon>
        <taxon>Gammaproteobacteria</taxon>
        <taxon>Enterobacterales</taxon>
        <taxon>Morganellaceae</taxon>
        <taxon>Photorhabdus</taxon>
    </lineage>
</organism>
<dbReference type="RefSeq" id="WP_166304933.1">
    <property type="nucleotide sequence ID" value="NZ_CAWPIB010000007.1"/>
</dbReference>
<dbReference type="InterPro" id="IPR007817">
    <property type="entry name" value="Isocyanide_synthase_DIT1"/>
</dbReference>
<keyword evidence="2" id="KW-1185">Reference proteome</keyword>
<evidence type="ECO:0000313" key="2">
    <source>
        <dbReference type="Proteomes" id="UP000591844"/>
    </source>
</evidence>
<protein>
    <submittedName>
        <fullName evidence="1">Pyoverdine/dityrosine biosynthesis protein</fullName>
    </submittedName>
</protein>
<gene>
    <name evidence="1" type="ORF">C5469_08585</name>
</gene>
<comment type="caution">
    <text evidence="1">The sequence shown here is derived from an EMBL/GenBank/DDBJ whole genome shotgun (WGS) entry which is preliminary data.</text>
</comment>
<dbReference type="Proteomes" id="UP000591844">
    <property type="component" value="Unassembled WGS sequence"/>
</dbReference>
<dbReference type="Pfam" id="PF05141">
    <property type="entry name" value="DIT1_PvcA"/>
    <property type="match status" value="1"/>
</dbReference>
<proteinExistence type="predicted"/>
<dbReference type="AlphaFoldDB" id="A0A7X5QD48"/>
<dbReference type="EMBL" id="PUJW01000007">
    <property type="protein sequence ID" value="NHB92203.1"/>
    <property type="molecule type" value="Genomic_DNA"/>
</dbReference>
<name>A0A7X5QD48_9GAMM</name>